<dbReference type="GO" id="GO:0008168">
    <property type="term" value="F:methyltransferase activity"/>
    <property type="evidence" value="ECO:0007669"/>
    <property type="project" value="InterPro"/>
</dbReference>
<feature type="domain" description="23S rRNA (guanine(745)-N(1))-methyltransferase N-terminal" evidence="4">
    <location>
        <begin position="20"/>
        <end position="54"/>
    </location>
</feature>
<feature type="binding site" evidence="2">
    <location>
        <begin position="110"/>
        <end position="111"/>
    </location>
    <ligand>
        <name>S-adenosyl-L-methionine</name>
        <dbReference type="ChEBI" id="CHEBI:59789"/>
    </ligand>
</feature>
<dbReference type="Gene3D" id="3.40.50.150">
    <property type="entry name" value="Vaccinia Virus protein VP39"/>
    <property type="match status" value="1"/>
</dbReference>
<dbReference type="Proteomes" id="UP000683139">
    <property type="component" value="Unassembled WGS sequence"/>
</dbReference>
<evidence type="ECO:0008006" key="7">
    <source>
        <dbReference type="Google" id="ProtNLM"/>
    </source>
</evidence>
<evidence type="ECO:0000256" key="2">
    <source>
        <dbReference type="PIRSR" id="PIRSR018249-2"/>
    </source>
</evidence>
<feature type="binding site" evidence="1">
    <location>
        <position position="23"/>
    </location>
    <ligand>
        <name>Zn(2+)</name>
        <dbReference type="ChEBI" id="CHEBI:29105"/>
    </ligand>
</feature>
<feature type="binding site" evidence="2">
    <location>
        <position position="199"/>
    </location>
    <ligand>
        <name>S-adenosyl-L-methionine</name>
        <dbReference type="ChEBI" id="CHEBI:59789"/>
    </ligand>
</feature>
<dbReference type="EMBL" id="BOSE01000002">
    <property type="protein sequence ID" value="GIP15700.1"/>
    <property type="molecule type" value="Genomic_DNA"/>
</dbReference>
<feature type="domain" description="Methyltransferase" evidence="3">
    <location>
        <begin position="104"/>
        <end position="188"/>
    </location>
</feature>
<keyword evidence="1" id="KW-0479">Metal-binding</keyword>
<evidence type="ECO:0000256" key="1">
    <source>
        <dbReference type="PIRSR" id="PIRSR018249-1"/>
    </source>
</evidence>
<dbReference type="CDD" id="cd02440">
    <property type="entry name" value="AdoMet_MTases"/>
    <property type="match status" value="1"/>
</dbReference>
<keyword evidence="2" id="KW-0949">S-adenosyl-L-methionine</keyword>
<keyword evidence="1" id="KW-0862">Zinc</keyword>
<comment type="caution">
    <text evidence="5">The sequence shown here is derived from an EMBL/GenBank/DDBJ whole genome shotgun (WGS) entry which is preliminary data.</text>
</comment>
<feature type="binding site" evidence="1">
    <location>
        <position position="40"/>
    </location>
    <ligand>
        <name>Zn(2+)</name>
        <dbReference type="ChEBI" id="CHEBI:29105"/>
    </ligand>
</feature>
<dbReference type="GO" id="GO:0046872">
    <property type="term" value="F:metal ion binding"/>
    <property type="evidence" value="ECO:0007669"/>
    <property type="project" value="UniProtKB-KW"/>
</dbReference>
<proteinExistence type="predicted"/>
<evidence type="ECO:0000313" key="6">
    <source>
        <dbReference type="Proteomes" id="UP000683139"/>
    </source>
</evidence>
<dbReference type="InterPro" id="IPR016718">
    <property type="entry name" value="rRNA_m1G-MeTrfase_A_prd"/>
</dbReference>
<feature type="binding site" evidence="2">
    <location>
        <position position="79"/>
    </location>
    <ligand>
        <name>S-adenosyl-L-methionine</name>
        <dbReference type="ChEBI" id="CHEBI:59789"/>
    </ligand>
</feature>
<feature type="binding site" evidence="1">
    <location>
        <position position="20"/>
    </location>
    <ligand>
        <name>Zn(2+)</name>
        <dbReference type="ChEBI" id="CHEBI:29105"/>
    </ligand>
</feature>
<dbReference type="Pfam" id="PF13649">
    <property type="entry name" value="Methyltransf_25"/>
    <property type="match status" value="1"/>
</dbReference>
<feature type="binding site" evidence="1">
    <location>
        <position position="36"/>
    </location>
    <ligand>
        <name>Zn(2+)</name>
        <dbReference type="ChEBI" id="CHEBI:29105"/>
    </ligand>
</feature>
<evidence type="ECO:0000259" key="4">
    <source>
        <dbReference type="Pfam" id="PF21302"/>
    </source>
</evidence>
<dbReference type="Pfam" id="PF21302">
    <property type="entry name" value="Zn_ribbon_RlmA"/>
    <property type="match status" value="1"/>
</dbReference>
<evidence type="ECO:0000259" key="3">
    <source>
        <dbReference type="Pfam" id="PF13649"/>
    </source>
</evidence>
<gene>
    <name evidence="5" type="ORF">J40TS1_13420</name>
</gene>
<dbReference type="RefSeq" id="WP_213513983.1">
    <property type="nucleotide sequence ID" value="NZ_BOSE01000002.1"/>
</dbReference>
<dbReference type="InterPro" id="IPR048647">
    <property type="entry name" value="RlmA_N"/>
</dbReference>
<keyword evidence="6" id="KW-1185">Reference proteome</keyword>
<protein>
    <recommendedName>
        <fullName evidence="7">Methyltransferase domain-containing protein</fullName>
    </recommendedName>
</protein>
<dbReference type="InterPro" id="IPR029063">
    <property type="entry name" value="SAM-dependent_MTases_sf"/>
</dbReference>
<reference evidence="5" key="1">
    <citation type="submission" date="2021-03" db="EMBL/GenBank/DDBJ databases">
        <title>Antimicrobial resistance genes in bacteria isolated from Japanese honey, and their potential for conferring macrolide and lincosamide resistance in the American foulbrood pathogen Paenibacillus larvae.</title>
        <authorList>
            <person name="Okamoto M."/>
            <person name="Kumagai M."/>
            <person name="Kanamori H."/>
            <person name="Takamatsu D."/>
        </authorList>
    </citation>
    <scope>NUCLEOTIDE SEQUENCE</scope>
    <source>
        <strain evidence="5">J40TS1</strain>
    </source>
</reference>
<accession>A0A919YM09</accession>
<organism evidence="5 6">
    <name type="scientific">Paenibacillus montaniterrae</name>
    <dbReference type="NCBI Taxonomy" id="429341"/>
    <lineage>
        <taxon>Bacteria</taxon>
        <taxon>Bacillati</taxon>
        <taxon>Bacillota</taxon>
        <taxon>Bacilli</taxon>
        <taxon>Bacillales</taxon>
        <taxon>Paenibacillaceae</taxon>
        <taxon>Paenibacillus</taxon>
    </lineage>
</organism>
<name>A0A919YM09_9BACL</name>
<dbReference type="PIRSF" id="PIRSF018249">
    <property type="entry name" value="MyrA_prd"/>
    <property type="match status" value="1"/>
</dbReference>
<evidence type="ECO:0000313" key="5">
    <source>
        <dbReference type="EMBL" id="GIP15700.1"/>
    </source>
</evidence>
<dbReference type="InterPro" id="IPR041698">
    <property type="entry name" value="Methyltransf_25"/>
</dbReference>
<dbReference type="SUPFAM" id="SSF53335">
    <property type="entry name" value="S-adenosyl-L-methionine-dependent methyltransferases"/>
    <property type="match status" value="1"/>
</dbReference>
<sequence>MSEYKSNLQLTQQLIKLAVCPHCQSAFQAVGKSLVCTANHSFDIAKQGYVNLLPKPASSQYSKSLFAARRSIITESGLYRPLHQLTAALIMQHAATSMDSLCLLDAGCGEGSHLQHIAQLCKHPDLTAVGLDIAKAGIAMAAGSYKHMAWLVGDLANLPLAAHSCDVVLNMLSPSNYSEFKRALRPNGLVIKVVPRQHYFQQLRAALFPDSTRAPYSNERTVKLFQQHFTVQSMHRLTYTHKLGDGELEKLHAMSPLAWNAQSSRIAAFLEQDELELTVDVDVLVGQNKH</sequence>
<dbReference type="AlphaFoldDB" id="A0A919YM09"/>